<sequence>MTTTATTATTAELPSHHHLTENPNQPITQKSLLNILTTKCTTSLHLLKQTHALILKTNHFQDHYIAGSLIKSYANPHFNSFTSSIQVFHQVPNPNVFVWNSIIKACVDNNNPCLALLYYSNMVGSNSNPNKFTYPMLFKACMALKSVEEVEQIHCHVVKNGFMGDGYVRSAAIQMYSSFGFLIEARMVHDYGDWDVVCFNAMIDGYLKCGEIESASVLFETNVKKNVGSWNAMVTGLAKCGMVEDARKVFDEMPERDEISWSGMIDGYNKNGCFEEVLEMFRVMQRENVKLKRFVLSSVASACANVGSLDQGKWIHGYAKRNSIELDGVLGTALLDMYAKLGRLDLAWDVFETMKTKEVSSWNAMIGGLAMHGRAKDAIALFLQMERQRVKPDDITFVGILNACAHGGLVDVGLEYFNTMQEVHGVEPTVHHYGCVVDLLARAGRLTEAEELIRTMPMTPSPAVWGALLGACRVHGNIDMGEKIGKMLIELDPKNGGRYALLSNIYAKAGRWDDVEKVRALMKENGVKTTTGTSTIDLDGVVHEFKIGDSYHPRAREIYAMVEEMMVKLELEGYVPKTSEVLFDIEEDEKETTLWQHSEKLAIAFGLISTSTGTPIRVTKNLRMCEDCHSVIKLVSCVYKRDIVVRDRLRFHHFRNGKCSCKDFW</sequence>
<organism evidence="1 2">
    <name type="scientific">Smallanthus sonchifolius</name>
    <dbReference type="NCBI Taxonomy" id="185202"/>
    <lineage>
        <taxon>Eukaryota</taxon>
        <taxon>Viridiplantae</taxon>
        <taxon>Streptophyta</taxon>
        <taxon>Embryophyta</taxon>
        <taxon>Tracheophyta</taxon>
        <taxon>Spermatophyta</taxon>
        <taxon>Magnoliopsida</taxon>
        <taxon>eudicotyledons</taxon>
        <taxon>Gunneridae</taxon>
        <taxon>Pentapetalae</taxon>
        <taxon>asterids</taxon>
        <taxon>campanulids</taxon>
        <taxon>Asterales</taxon>
        <taxon>Asteraceae</taxon>
        <taxon>Asteroideae</taxon>
        <taxon>Heliantheae alliance</taxon>
        <taxon>Millerieae</taxon>
        <taxon>Smallanthus</taxon>
    </lineage>
</organism>
<proteinExistence type="predicted"/>
<gene>
    <name evidence="1" type="ORF">L1987_46595</name>
</gene>
<evidence type="ECO:0000313" key="1">
    <source>
        <dbReference type="EMBL" id="KAI3776805.1"/>
    </source>
</evidence>
<accession>A0ACB9G0A6</accession>
<reference evidence="2" key="1">
    <citation type="journal article" date="2022" name="Mol. Ecol. Resour.">
        <title>The genomes of chicory, endive, great burdock and yacon provide insights into Asteraceae palaeo-polyploidization history and plant inulin production.</title>
        <authorList>
            <person name="Fan W."/>
            <person name="Wang S."/>
            <person name="Wang H."/>
            <person name="Wang A."/>
            <person name="Jiang F."/>
            <person name="Liu H."/>
            <person name="Zhao H."/>
            <person name="Xu D."/>
            <person name="Zhang Y."/>
        </authorList>
    </citation>
    <scope>NUCLEOTIDE SEQUENCE [LARGE SCALE GENOMIC DNA]</scope>
    <source>
        <strain evidence="2">cv. Yunnan</strain>
    </source>
</reference>
<dbReference type="EMBL" id="CM042032">
    <property type="protein sequence ID" value="KAI3776805.1"/>
    <property type="molecule type" value="Genomic_DNA"/>
</dbReference>
<evidence type="ECO:0000313" key="2">
    <source>
        <dbReference type="Proteomes" id="UP001056120"/>
    </source>
</evidence>
<comment type="caution">
    <text evidence="1">The sequence shown here is derived from an EMBL/GenBank/DDBJ whole genome shotgun (WGS) entry which is preliminary data.</text>
</comment>
<dbReference type="Proteomes" id="UP001056120">
    <property type="component" value="Linkage Group LG15"/>
</dbReference>
<keyword evidence="2" id="KW-1185">Reference proteome</keyword>
<protein>
    <submittedName>
        <fullName evidence="1">Uncharacterized protein</fullName>
    </submittedName>
</protein>
<name>A0ACB9G0A6_9ASTR</name>
<reference evidence="1 2" key="2">
    <citation type="journal article" date="2022" name="Mol. Ecol. Resour.">
        <title>The genomes of chicory, endive, great burdock and yacon provide insights into Asteraceae paleo-polyploidization history and plant inulin production.</title>
        <authorList>
            <person name="Fan W."/>
            <person name="Wang S."/>
            <person name="Wang H."/>
            <person name="Wang A."/>
            <person name="Jiang F."/>
            <person name="Liu H."/>
            <person name="Zhao H."/>
            <person name="Xu D."/>
            <person name="Zhang Y."/>
        </authorList>
    </citation>
    <scope>NUCLEOTIDE SEQUENCE [LARGE SCALE GENOMIC DNA]</scope>
    <source>
        <strain evidence="2">cv. Yunnan</strain>
        <tissue evidence="1">Leaves</tissue>
    </source>
</reference>